<comment type="caution">
    <text evidence="1">The sequence shown here is derived from an EMBL/GenBank/DDBJ whole genome shotgun (WGS) entry which is preliminary data.</text>
</comment>
<organism evidence="1 2">
    <name type="scientific">Geomobilimonas luticola</name>
    <dbReference type="NCBI Taxonomy" id="1114878"/>
    <lineage>
        <taxon>Bacteria</taxon>
        <taxon>Pseudomonadati</taxon>
        <taxon>Thermodesulfobacteriota</taxon>
        <taxon>Desulfuromonadia</taxon>
        <taxon>Geobacterales</taxon>
        <taxon>Geobacteraceae</taxon>
        <taxon>Geomobilimonas</taxon>
    </lineage>
</organism>
<evidence type="ECO:0000313" key="2">
    <source>
        <dbReference type="Proteomes" id="UP000756860"/>
    </source>
</evidence>
<dbReference type="Pfam" id="PF16256">
    <property type="entry name" value="DUF4911"/>
    <property type="match status" value="1"/>
</dbReference>
<proteinExistence type="predicted"/>
<keyword evidence="2" id="KW-1185">Reference proteome</keyword>
<dbReference type="Proteomes" id="UP000756860">
    <property type="component" value="Unassembled WGS sequence"/>
</dbReference>
<accession>A0ABS5SEG0</accession>
<evidence type="ECO:0000313" key="1">
    <source>
        <dbReference type="EMBL" id="MBT0653728.1"/>
    </source>
</evidence>
<gene>
    <name evidence="1" type="ORF">KI810_11725</name>
</gene>
<sequence>MNTAIYPTVTRYFRTSRRELVYLKFITEAYEGLLTVSTVDRMGGIVTISYPDCSSRDAESLLLALAGEIPLEEVAPPAETVS</sequence>
<dbReference type="InterPro" id="IPR032587">
    <property type="entry name" value="DUF4911"/>
</dbReference>
<dbReference type="EMBL" id="JAHCVK010000005">
    <property type="protein sequence ID" value="MBT0653728.1"/>
    <property type="molecule type" value="Genomic_DNA"/>
</dbReference>
<name>A0ABS5SEG0_9BACT</name>
<dbReference type="RefSeq" id="WP_214175734.1">
    <property type="nucleotide sequence ID" value="NZ_JAHCVK010000005.1"/>
</dbReference>
<reference evidence="1 2" key="1">
    <citation type="submission" date="2021-05" db="EMBL/GenBank/DDBJ databases">
        <title>The draft genome of Geobacter luticola JCM 17780.</title>
        <authorList>
            <person name="Xu Z."/>
            <person name="Masuda Y."/>
            <person name="Itoh H."/>
            <person name="Senoo K."/>
        </authorList>
    </citation>
    <scope>NUCLEOTIDE SEQUENCE [LARGE SCALE GENOMIC DNA]</scope>
    <source>
        <strain evidence="1 2">JCM 17780</strain>
    </source>
</reference>
<protein>
    <submittedName>
        <fullName evidence="1">DUF4911 domain-containing protein</fullName>
    </submittedName>
</protein>